<dbReference type="Gene3D" id="1.20.1250.20">
    <property type="entry name" value="MFS general substrate transporter like domains"/>
    <property type="match status" value="1"/>
</dbReference>
<evidence type="ECO:0000256" key="3">
    <source>
        <dbReference type="ARBA" id="ARBA00022448"/>
    </source>
</evidence>
<dbReference type="InterPro" id="IPR004638">
    <property type="entry name" value="EmrB-like"/>
</dbReference>
<comment type="similarity">
    <text evidence="2">Belongs to the major facilitator superfamily. EmrB family.</text>
</comment>
<evidence type="ECO:0000256" key="7">
    <source>
        <dbReference type="ARBA" id="ARBA00023136"/>
    </source>
</evidence>
<evidence type="ECO:0000256" key="1">
    <source>
        <dbReference type="ARBA" id="ARBA00004651"/>
    </source>
</evidence>
<keyword evidence="7 8" id="KW-0472">Membrane</keyword>
<proteinExistence type="inferred from homology"/>
<evidence type="ECO:0000256" key="8">
    <source>
        <dbReference type="SAM" id="Phobius"/>
    </source>
</evidence>
<keyword evidence="11" id="KW-1185">Reference proteome</keyword>
<keyword evidence="5 8" id="KW-0812">Transmembrane</keyword>
<evidence type="ECO:0000256" key="2">
    <source>
        <dbReference type="ARBA" id="ARBA00008537"/>
    </source>
</evidence>
<feature type="transmembrane region" description="Helical" evidence="8">
    <location>
        <begin position="214"/>
        <end position="234"/>
    </location>
</feature>
<dbReference type="InterPro" id="IPR036259">
    <property type="entry name" value="MFS_trans_sf"/>
</dbReference>
<dbReference type="Pfam" id="PF07690">
    <property type="entry name" value="MFS_1"/>
    <property type="match status" value="1"/>
</dbReference>
<feature type="transmembrane region" description="Helical" evidence="8">
    <location>
        <begin position="66"/>
        <end position="86"/>
    </location>
</feature>
<keyword evidence="3" id="KW-0813">Transport</keyword>
<reference evidence="10 11" key="1">
    <citation type="submission" date="2016-10" db="EMBL/GenBank/DDBJ databases">
        <authorList>
            <person name="de Groot N.N."/>
        </authorList>
    </citation>
    <scope>NUCLEOTIDE SEQUENCE [LARGE SCALE GENOMIC DNA]</scope>
    <source>
        <strain evidence="10 11">BH539</strain>
    </source>
</reference>
<dbReference type="STRING" id="284577.SAMN05216571_102139"/>
<feature type="transmembrane region" description="Helical" evidence="8">
    <location>
        <begin position="246"/>
        <end position="264"/>
    </location>
</feature>
<dbReference type="PANTHER" id="PTHR42718">
    <property type="entry name" value="MAJOR FACILITATOR SUPERFAMILY MULTIDRUG TRANSPORTER MFSC"/>
    <property type="match status" value="1"/>
</dbReference>
<dbReference type="GO" id="GO:0022857">
    <property type="term" value="F:transmembrane transporter activity"/>
    <property type="evidence" value="ECO:0007669"/>
    <property type="project" value="InterPro"/>
</dbReference>
<dbReference type="PROSITE" id="PS50850">
    <property type="entry name" value="MFS"/>
    <property type="match status" value="1"/>
</dbReference>
<dbReference type="Proteomes" id="UP000198641">
    <property type="component" value="Unassembled WGS sequence"/>
</dbReference>
<sequence>MSKGAGSAAAPAPAAPVSDMPPWRQRIGFIAAVFGMFMAILDIQIVASSLNEIQSGLSASEDEISWVQTSYLIAEIVMIPLSGMLMRILSTRVAFTLSCAGFTLASLGCALATSIEQLIVLRAIQGFMGGAMIPITQAVSFSIFPRRVMGSVQAVIGMVVTMAPSIGPTVGGYITETMSWHWLFLANVIPGVLVCWAAWSFLDIDKPNHAVARNLDLIGLVLIAVFLGSLEFVLEEGPGDDWFASDRIIIFSLTCLVAGVWFFARTLRSDHPIVDLRAFANRNFAIGAGMGFIIGIALYGLVYIMPLFFGYVRGYSSLQIGEVMFVTGLTMFLCAPIVGQASNHIDLRVLLFFGLALVGVGTMMNANLTVESGFWQFCVPQIVRGMGLIMCIIPASRIALGTLPPDEVGNASGLFNVMRNLGGAMGLALLDTVRDIREDYHWNQLIPAIDTGREVVVAEIAKYEAMLAGSVPDAYHAAVGMLVQRVSQQAQVLAFNDIFTWMGLIYVFSVPLVFLLRRLQA</sequence>
<dbReference type="NCBIfam" id="TIGR00711">
    <property type="entry name" value="efflux_EmrB"/>
    <property type="match status" value="1"/>
</dbReference>
<feature type="transmembrane region" description="Helical" evidence="8">
    <location>
        <begin position="155"/>
        <end position="174"/>
    </location>
</feature>
<evidence type="ECO:0000259" key="9">
    <source>
        <dbReference type="PROSITE" id="PS50850"/>
    </source>
</evidence>
<dbReference type="AlphaFoldDB" id="A0A1G7P5T8"/>
<gene>
    <name evidence="10" type="ORF">SAMN05216571_102139</name>
</gene>
<dbReference type="SUPFAM" id="SSF103473">
    <property type="entry name" value="MFS general substrate transporter"/>
    <property type="match status" value="1"/>
</dbReference>
<dbReference type="InterPro" id="IPR011701">
    <property type="entry name" value="MFS"/>
</dbReference>
<name>A0A1G7P5T8_9GAMM</name>
<organism evidence="10 11">
    <name type="scientific">Onishia taeanensis</name>
    <dbReference type="NCBI Taxonomy" id="284577"/>
    <lineage>
        <taxon>Bacteria</taxon>
        <taxon>Pseudomonadati</taxon>
        <taxon>Pseudomonadota</taxon>
        <taxon>Gammaproteobacteria</taxon>
        <taxon>Oceanospirillales</taxon>
        <taxon>Halomonadaceae</taxon>
        <taxon>Onishia</taxon>
    </lineage>
</organism>
<accession>A0A1G7P5T8</accession>
<keyword evidence="6 8" id="KW-1133">Transmembrane helix</keyword>
<feature type="domain" description="Major facilitator superfamily (MFS) profile" evidence="9">
    <location>
        <begin position="28"/>
        <end position="521"/>
    </location>
</feature>
<dbReference type="RefSeq" id="WP_245696324.1">
    <property type="nucleotide sequence ID" value="NZ_FNCI01000002.1"/>
</dbReference>
<comment type="subcellular location">
    <subcellularLocation>
        <location evidence="1">Cell membrane</location>
        <topology evidence="1">Multi-pass membrane protein</topology>
    </subcellularLocation>
</comment>
<feature type="transmembrane region" description="Helical" evidence="8">
    <location>
        <begin position="180"/>
        <end position="202"/>
    </location>
</feature>
<feature type="transmembrane region" description="Helical" evidence="8">
    <location>
        <begin position="318"/>
        <end position="338"/>
    </location>
</feature>
<evidence type="ECO:0000313" key="11">
    <source>
        <dbReference type="Proteomes" id="UP000198641"/>
    </source>
</evidence>
<feature type="transmembrane region" description="Helical" evidence="8">
    <location>
        <begin position="498"/>
        <end position="516"/>
    </location>
</feature>
<feature type="transmembrane region" description="Helical" evidence="8">
    <location>
        <begin position="93"/>
        <end position="113"/>
    </location>
</feature>
<keyword evidence="4" id="KW-1003">Cell membrane</keyword>
<feature type="transmembrane region" description="Helical" evidence="8">
    <location>
        <begin position="119"/>
        <end position="143"/>
    </location>
</feature>
<dbReference type="Gene3D" id="1.20.1720.10">
    <property type="entry name" value="Multidrug resistance protein D"/>
    <property type="match status" value="1"/>
</dbReference>
<evidence type="ECO:0000256" key="5">
    <source>
        <dbReference type="ARBA" id="ARBA00022692"/>
    </source>
</evidence>
<feature type="transmembrane region" description="Helical" evidence="8">
    <location>
        <begin position="350"/>
        <end position="370"/>
    </location>
</feature>
<dbReference type="PANTHER" id="PTHR42718:SF9">
    <property type="entry name" value="MAJOR FACILITATOR SUPERFAMILY MULTIDRUG TRANSPORTER MFSC"/>
    <property type="match status" value="1"/>
</dbReference>
<dbReference type="CDD" id="cd17503">
    <property type="entry name" value="MFS_LmrB_MDR_like"/>
    <property type="match status" value="1"/>
</dbReference>
<dbReference type="GO" id="GO:0005886">
    <property type="term" value="C:plasma membrane"/>
    <property type="evidence" value="ECO:0007669"/>
    <property type="project" value="UniProtKB-SubCell"/>
</dbReference>
<dbReference type="EMBL" id="FNCI01000002">
    <property type="protein sequence ID" value="SDF81672.1"/>
    <property type="molecule type" value="Genomic_DNA"/>
</dbReference>
<evidence type="ECO:0000313" key="10">
    <source>
        <dbReference type="EMBL" id="SDF81672.1"/>
    </source>
</evidence>
<protein>
    <submittedName>
        <fullName evidence="10">MFS transporter, DHA2 family, multidrug resistance protein</fullName>
    </submittedName>
</protein>
<dbReference type="InterPro" id="IPR020846">
    <property type="entry name" value="MFS_dom"/>
</dbReference>
<feature type="transmembrane region" description="Helical" evidence="8">
    <location>
        <begin position="284"/>
        <end position="312"/>
    </location>
</feature>
<evidence type="ECO:0000256" key="4">
    <source>
        <dbReference type="ARBA" id="ARBA00022475"/>
    </source>
</evidence>
<feature type="transmembrane region" description="Helical" evidence="8">
    <location>
        <begin position="27"/>
        <end position="46"/>
    </location>
</feature>
<evidence type="ECO:0000256" key="6">
    <source>
        <dbReference type="ARBA" id="ARBA00022989"/>
    </source>
</evidence>